<proteinExistence type="predicted"/>
<evidence type="ECO:0000256" key="1">
    <source>
        <dbReference type="ARBA" id="ARBA00023172"/>
    </source>
</evidence>
<keyword evidence="5" id="KW-1185">Reference proteome</keyword>
<dbReference type="EMBL" id="FNOM01000002">
    <property type="protein sequence ID" value="SDW41079.1"/>
    <property type="molecule type" value="Genomic_DNA"/>
</dbReference>
<name>A0A1H2TCX8_9RHOB</name>
<dbReference type="GO" id="GO:0015074">
    <property type="term" value="P:DNA integration"/>
    <property type="evidence" value="ECO:0007669"/>
    <property type="project" value="InterPro"/>
</dbReference>
<feature type="domain" description="Tyr recombinase" evidence="2">
    <location>
        <begin position="1"/>
        <end position="59"/>
    </location>
</feature>
<dbReference type="SUPFAM" id="SSF56349">
    <property type="entry name" value="DNA breaking-rejoining enzymes"/>
    <property type="match status" value="1"/>
</dbReference>
<dbReference type="STRING" id="564137.SAMN04488238_1021"/>
<accession>A0A1H2TCX8</accession>
<dbReference type="AlphaFoldDB" id="A0A1H2TCX8"/>
<evidence type="ECO:0000313" key="4">
    <source>
        <dbReference type="EMBL" id="SDX76325.1"/>
    </source>
</evidence>
<dbReference type="Pfam" id="PF00589">
    <property type="entry name" value="Phage_integrase"/>
    <property type="match status" value="1"/>
</dbReference>
<gene>
    <name evidence="3" type="ORF">SAMN04488238_1021</name>
    <name evidence="4" type="ORF">SAMN04488238_1201</name>
</gene>
<protein>
    <submittedName>
        <fullName evidence="3">Phage integrase family protein</fullName>
    </submittedName>
</protein>
<dbReference type="Proteomes" id="UP000198539">
    <property type="component" value="Unassembled WGS sequence"/>
</dbReference>
<evidence type="ECO:0000313" key="3">
    <source>
        <dbReference type="EMBL" id="SDW41079.1"/>
    </source>
</evidence>
<dbReference type="InterPro" id="IPR011010">
    <property type="entry name" value="DNA_brk_join_enz"/>
</dbReference>
<evidence type="ECO:0000259" key="2">
    <source>
        <dbReference type="PROSITE" id="PS51898"/>
    </source>
</evidence>
<keyword evidence="1" id="KW-0233">DNA recombination</keyword>
<feature type="non-terminal residue" evidence="3">
    <location>
        <position position="1"/>
    </location>
</feature>
<reference evidence="3 5" key="1">
    <citation type="submission" date="2016-10" db="EMBL/GenBank/DDBJ databases">
        <authorList>
            <person name="de Groot N.N."/>
        </authorList>
    </citation>
    <scope>NUCLEOTIDE SEQUENCE [LARGE SCALE GENOMIC DNA]</scope>
    <source>
        <strain evidence="3 5">CGMCC 1.8894</strain>
    </source>
</reference>
<dbReference type="InterPro" id="IPR002104">
    <property type="entry name" value="Integrase_catalytic"/>
</dbReference>
<dbReference type="PROSITE" id="PS51898">
    <property type="entry name" value="TYR_RECOMBINASE"/>
    <property type="match status" value="1"/>
</dbReference>
<dbReference type="GO" id="GO:0003677">
    <property type="term" value="F:DNA binding"/>
    <property type="evidence" value="ECO:0007669"/>
    <property type="project" value="InterPro"/>
</dbReference>
<dbReference type="GO" id="GO:0006310">
    <property type="term" value="P:DNA recombination"/>
    <property type="evidence" value="ECO:0007669"/>
    <property type="project" value="UniProtKB-KW"/>
</dbReference>
<organism evidence="3 5">
    <name type="scientific">Roseicitreum antarcticum</name>
    <dbReference type="NCBI Taxonomy" id="564137"/>
    <lineage>
        <taxon>Bacteria</taxon>
        <taxon>Pseudomonadati</taxon>
        <taxon>Pseudomonadota</taxon>
        <taxon>Alphaproteobacteria</taxon>
        <taxon>Rhodobacterales</taxon>
        <taxon>Paracoccaceae</taxon>
        <taxon>Roseicitreum</taxon>
    </lineage>
</organism>
<dbReference type="InterPro" id="IPR013762">
    <property type="entry name" value="Integrase-like_cat_sf"/>
</dbReference>
<dbReference type="EMBL" id="FNOM01000020">
    <property type="protein sequence ID" value="SDX76325.1"/>
    <property type="molecule type" value="Genomic_DNA"/>
</dbReference>
<sequence>PSIAAKRVTPHVLRHSCAQHMLRATRDIRKVALWLGHANLQSTEVYLRADPNDKLEALAAASSPTLQPGTFSPPDKLIAMLKEARRSNYAE</sequence>
<dbReference type="RefSeq" id="WP_176846845.1">
    <property type="nucleotide sequence ID" value="NZ_FNOM01000002.1"/>
</dbReference>
<dbReference type="Gene3D" id="1.10.443.10">
    <property type="entry name" value="Intergrase catalytic core"/>
    <property type="match status" value="1"/>
</dbReference>
<evidence type="ECO:0000313" key="5">
    <source>
        <dbReference type="Proteomes" id="UP000198539"/>
    </source>
</evidence>